<keyword evidence="2" id="KW-1185">Reference proteome</keyword>
<accession>A0A164KN92</accession>
<evidence type="ECO:0000313" key="1">
    <source>
        <dbReference type="EMBL" id="KZS03408.1"/>
    </source>
</evidence>
<proteinExistence type="predicted"/>
<gene>
    <name evidence="1" type="ORF">APZ42_033858</name>
</gene>
<dbReference type="Proteomes" id="UP000076858">
    <property type="component" value="Unassembled WGS sequence"/>
</dbReference>
<name>A0A164KN92_9CRUS</name>
<dbReference type="AlphaFoldDB" id="A0A164KN92"/>
<sequence length="86" mass="9917">MDCCTNFWANLQLKVRSLPGPQSASAFYFCPDFISCILAVSLLRQRLLYILWFKIDVKWKSVFISQLTSDFDGSLFSYADFTVVTK</sequence>
<comment type="caution">
    <text evidence="1">The sequence shown here is derived from an EMBL/GenBank/DDBJ whole genome shotgun (WGS) entry which is preliminary data.</text>
</comment>
<organism evidence="1 2">
    <name type="scientific">Daphnia magna</name>
    <dbReference type="NCBI Taxonomy" id="35525"/>
    <lineage>
        <taxon>Eukaryota</taxon>
        <taxon>Metazoa</taxon>
        <taxon>Ecdysozoa</taxon>
        <taxon>Arthropoda</taxon>
        <taxon>Crustacea</taxon>
        <taxon>Branchiopoda</taxon>
        <taxon>Diplostraca</taxon>
        <taxon>Cladocera</taxon>
        <taxon>Anomopoda</taxon>
        <taxon>Daphniidae</taxon>
        <taxon>Daphnia</taxon>
    </lineage>
</organism>
<reference evidence="1 2" key="1">
    <citation type="submission" date="2016-03" db="EMBL/GenBank/DDBJ databases">
        <title>EvidentialGene: Evidence-directed Construction of Genes on Genomes.</title>
        <authorList>
            <person name="Gilbert D.G."/>
            <person name="Choi J.-H."/>
            <person name="Mockaitis K."/>
            <person name="Colbourne J."/>
            <person name="Pfrender M."/>
        </authorList>
    </citation>
    <scope>NUCLEOTIDE SEQUENCE [LARGE SCALE GENOMIC DNA]</scope>
    <source>
        <strain evidence="1 2">Xinb3</strain>
        <tissue evidence="1">Complete organism</tissue>
    </source>
</reference>
<evidence type="ECO:0000313" key="2">
    <source>
        <dbReference type="Proteomes" id="UP000076858"/>
    </source>
</evidence>
<dbReference type="EMBL" id="LRGB01003275">
    <property type="protein sequence ID" value="KZS03408.1"/>
    <property type="molecule type" value="Genomic_DNA"/>
</dbReference>
<protein>
    <submittedName>
        <fullName evidence="1">Uncharacterized protein</fullName>
    </submittedName>
</protein>